<name>A0A940DH06_9FIRM</name>
<protein>
    <recommendedName>
        <fullName evidence="6">Exodeoxyribonuclease 7 small subunit</fullName>
        <ecNumber evidence="6">3.1.11.6</ecNumber>
    </recommendedName>
    <alternativeName>
        <fullName evidence="6">Exodeoxyribonuclease VII small subunit</fullName>
        <shortName evidence="6">Exonuclease VII small subunit</shortName>
    </alternativeName>
</protein>
<dbReference type="Proteomes" id="UP000727857">
    <property type="component" value="Unassembled WGS sequence"/>
</dbReference>
<dbReference type="InterPro" id="IPR037004">
    <property type="entry name" value="Exonuc_VII_ssu_sf"/>
</dbReference>
<evidence type="ECO:0000256" key="5">
    <source>
        <dbReference type="ARBA" id="ARBA00022839"/>
    </source>
</evidence>
<dbReference type="GO" id="GO:0008855">
    <property type="term" value="F:exodeoxyribonuclease VII activity"/>
    <property type="evidence" value="ECO:0007669"/>
    <property type="project" value="UniProtKB-UniRule"/>
</dbReference>
<evidence type="ECO:0000313" key="7">
    <source>
        <dbReference type="EMBL" id="MBO8424264.1"/>
    </source>
</evidence>
<dbReference type="Gene3D" id="1.10.287.1040">
    <property type="entry name" value="Exonuclease VII, small subunit"/>
    <property type="match status" value="1"/>
</dbReference>
<dbReference type="GO" id="GO:0006308">
    <property type="term" value="P:DNA catabolic process"/>
    <property type="evidence" value="ECO:0007669"/>
    <property type="project" value="UniProtKB-UniRule"/>
</dbReference>
<reference evidence="7" key="2">
    <citation type="journal article" date="2021" name="PeerJ">
        <title>Extensive microbial diversity within the chicken gut microbiome revealed by metagenomics and culture.</title>
        <authorList>
            <person name="Gilroy R."/>
            <person name="Ravi A."/>
            <person name="Getino M."/>
            <person name="Pursley I."/>
            <person name="Horton D.L."/>
            <person name="Alikhan N.F."/>
            <person name="Baker D."/>
            <person name="Gharbi K."/>
            <person name="Hall N."/>
            <person name="Watson M."/>
            <person name="Adriaenssens E.M."/>
            <person name="Foster-Nyarko E."/>
            <person name="Jarju S."/>
            <person name="Secka A."/>
            <person name="Antonio M."/>
            <person name="Oren A."/>
            <person name="Chaudhuri R.R."/>
            <person name="La Ragione R."/>
            <person name="Hildebrand F."/>
            <person name="Pallen M.J."/>
        </authorList>
    </citation>
    <scope>NUCLEOTIDE SEQUENCE</scope>
    <source>
        <strain evidence="7">517</strain>
    </source>
</reference>
<dbReference type="NCBIfam" id="TIGR01280">
    <property type="entry name" value="xseB"/>
    <property type="match status" value="1"/>
</dbReference>
<reference evidence="7" key="1">
    <citation type="submission" date="2020-10" db="EMBL/GenBank/DDBJ databases">
        <authorList>
            <person name="Gilroy R."/>
        </authorList>
    </citation>
    <scope>NUCLEOTIDE SEQUENCE</scope>
    <source>
        <strain evidence="7">517</strain>
    </source>
</reference>
<keyword evidence="2 6" id="KW-0963">Cytoplasm</keyword>
<evidence type="ECO:0000256" key="4">
    <source>
        <dbReference type="ARBA" id="ARBA00022801"/>
    </source>
</evidence>
<dbReference type="PIRSF" id="PIRSF006488">
    <property type="entry name" value="Exonuc_VII_S"/>
    <property type="match status" value="1"/>
</dbReference>
<dbReference type="InterPro" id="IPR003761">
    <property type="entry name" value="Exonuc_VII_S"/>
</dbReference>
<dbReference type="GO" id="GO:0009318">
    <property type="term" value="C:exodeoxyribonuclease VII complex"/>
    <property type="evidence" value="ECO:0007669"/>
    <property type="project" value="UniProtKB-UniRule"/>
</dbReference>
<proteinExistence type="inferred from homology"/>
<evidence type="ECO:0000256" key="6">
    <source>
        <dbReference type="HAMAP-Rule" id="MF_00337"/>
    </source>
</evidence>
<dbReference type="PANTHER" id="PTHR34137">
    <property type="entry name" value="EXODEOXYRIBONUCLEASE 7 SMALL SUBUNIT"/>
    <property type="match status" value="1"/>
</dbReference>
<dbReference type="SUPFAM" id="SSF116842">
    <property type="entry name" value="XseB-like"/>
    <property type="match status" value="1"/>
</dbReference>
<organism evidence="7 8">
    <name type="scientific">Candidatus Stercoripulliclostridium pullicola</name>
    <dbReference type="NCBI Taxonomy" id="2840953"/>
    <lineage>
        <taxon>Bacteria</taxon>
        <taxon>Bacillati</taxon>
        <taxon>Bacillota</taxon>
        <taxon>Clostridia</taxon>
        <taxon>Eubacteriales</taxon>
        <taxon>Candidatus Stercoripulliclostridium</taxon>
    </lineage>
</organism>
<sequence>MSFEKDLEKLEKLVAKLESDTLSVDESLKLYNEAINAGKNCIASLKESRGKLELLNKDLSRIDLDGEVDTDEQE</sequence>
<dbReference type="EC" id="3.1.11.6" evidence="6"/>
<accession>A0A940DH06</accession>
<dbReference type="Pfam" id="PF02609">
    <property type="entry name" value="Exonuc_VII_S"/>
    <property type="match status" value="1"/>
</dbReference>
<comment type="catalytic activity">
    <reaction evidence="6">
        <text>Exonucleolytic cleavage in either 5'- to 3'- or 3'- to 5'-direction to yield nucleoside 5'-phosphates.</text>
        <dbReference type="EC" id="3.1.11.6"/>
    </reaction>
</comment>
<comment type="subunit">
    <text evidence="6">Heterooligomer composed of large and small subunits.</text>
</comment>
<evidence type="ECO:0000313" key="8">
    <source>
        <dbReference type="Proteomes" id="UP000727857"/>
    </source>
</evidence>
<dbReference type="AlphaFoldDB" id="A0A940DH06"/>
<dbReference type="PANTHER" id="PTHR34137:SF1">
    <property type="entry name" value="EXODEOXYRIBONUCLEASE 7 SMALL SUBUNIT"/>
    <property type="match status" value="1"/>
</dbReference>
<comment type="caution">
    <text evidence="7">The sequence shown here is derived from an EMBL/GenBank/DDBJ whole genome shotgun (WGS) entry which is preliminary data.</text>
</comment>
<keyword evidence="5 6" id="KW-0269">Exonuclease</keyword>
<gene>
    <name evidence="6 7" type="primary">xseB</name>
    <name evidence="7" type="ORF">IAB16_04535</name>
</gene>
<keyword evidence="4 6" id="KW-0378">Hydrolase</keyword>
<comment type="function">
    <text evidence="6">Bidirectionally degrades single-stranded DNA into large acid-insoluble oligonucleotides, which are then degraded further into small acid-soluble oligonucleotides.</text>
</comment>
<keyword evidence="3 6" id="KW-0540">Nuclease</keyword>
<dbReference type="HAMAP" id="MF_00337">
    <property type="entry name" value="Exonuc_7_S"/>
    <property type="match status" value="1"/>
</dbReference>
<evidence type="ECO:0000256" key="1">
    <source>
        <dbReference type="ARBA" id="ARBA00009998"/>
    </source>
</evidence>
<evidence type="ECO:0000256" key="2">
    <source>
        <dbReference type="ARBA" id="ARBA00022490"/>
    </source>
</evidence>
<dbReference type="EMBL" id="JADINF010000113">
    <property type="protein sequence ID" value="MBO8424264.1"/>
    <property type="molecule type" value="Genomic_DNA"/>
</dbReference>
<dbReference type="GO" id="GO:0005829">
    <property type="term" value="C:cytosol"/>
    <property type="evidence" value="ECO:0007669"/>
    <property type="project" value="TreeGrafter"/>
</dbReference>
<evidence type="ECO:0000256" key="3">
    <source>
        <dbReference type="ARBA" id="ARBA00022722"/>
    </source>
</evidence>
<comment type="subcellular location">
    <subcellularLocation>
        <location evidence="6">Cytoplasm</location>
    </subcellularLocation>
</comment>
<comment type="similarity">
    <text evidence="1 6">Belongs to the XseB family.</text>
</comment>